<gene>
    <name evidence="1" type="primary">PH01B001I13.18</name>
</gene>
<evidence type="ECO:0000313" key="1">
    <source>
        <dbReference type="EMBL" id="CCI55322.1"/>
    </source>
</evidence>
<dbReference type="AlphaFoldDB" id="L0P2E5"/>
<proteinExistence type="predicted"/>
<accession>L0P2E5</accession>
<reference evidence="1" key="1">
    <citation type="submission" date="2012-05" db="EMBL/GenBank/DDBJ databases">
        <authorList>
            <person name="Han B."/>
            <person name="Lu Y."/>
            <person name="Feng Q."/>
            <person name="Zhao Q."/>
            <person name="Lu T.T."/>
            <person name="Li Y."/>
            <person name="Liu K.Y."/>
            <person name="Huang X.H."/>
            <person name="Fan D.L."/>
            <person name="Weng Q.J."/>
            <person name="Zhang L."/>
            <person name="Lu Y.Q."/>
            <person name="Guo Y.L."/>
            <person name="Li W.J."/>
            <person name="Zhou C.C."/>
            <person name="Lu H.Y."/>
            <person name="Huang T."/>
            <person name="Zhu C.R."/>
            <person name="Zhao Y."/>
            <person name="Hu T."/>
            <person name="Yao N."/>
        </authorList>
    </citation>
    <scope>NUCLEOTIDE SEQUENCE</scope>
</reference>
<organism evidence="1">
    <name type="scientific">Phyllostachys edulis</name>
    <name type="common">Tortoise shell bamboo</name>
    <name type="synonym">Bambusa edulis</name>
    <dbReference type="NCBI Taxonomy" id="38705"/>
    <lineage>
        <taxon>Eukaryota</taxon>
        <taxon>Viridiplantae</taxon>
        <taxon>Streptophyta</taxon>
        <taxon>Embryophyta</taxon>
        <taxon>Tracheophyta</taxon>
        <taxon>Spermatophyta</taxon>
        <taxon>Magnoliopsida</taxon>
        <taxon>Liliopsida</taxon>
        <taxon>Poales</taxon>
        <taxon>Poaceae</taxon>
        <taxon>BOP clade</taxon>
        <taxon>Bambusoideae</taxon>
        <taxon>Arundinarodae</taxon>
        <taxon>Arundinarieae</taxon>
        <taxon>Arundinariinae</taxon>
        <taxon>Phyllostachys</taxon>
    </lineage>
</organism>
<name>L0P2E5_PHYED</name>
<dbReference type="EMBL" id="FO203437">
    <property type="protein sequence ID" value="CCI55322.1"/>
    <property type="molecule type" value="Genomic_DNA"/>
</dbReference>
<sequence length="117" mass="12634">MTVHELATLNTHEAVRWQTNTPLAEFVFFGDVGQELVGIPALDLAASAPTVTGFIPPEITRLYGHQYDLKVSGSRGLLQRISASFQVDSFNVIPTKTSAPFLLAICVDASKDSNPTC</sequence>
<protein>
    <submittedName>
        <fullName evidence="1">PH01B001I13.18 protein</fullName>
    </submittedName>
</protein>